<evidence type="ECO:0000256" key="8">
    <source>
        <dbReference type="ARBA" id="ARBA00023157"/>
    </source>
</evidence>
<dbReference type="InterPro" id="IPR001254">
    <property type="entry name" value="Trypsin_dom"/>
</dbReference>
<dbReference type="InterPro" id="IPR009003">
    <property type="entry name" value="Peptidase_S1_PA"/>
</dbReference>
<evidence type="ECO:0000256" key="9">
    <source>
        <dbReference type="RuleBase" id="RU363034"/>
    </source>
</evidence>
<keyword evidence="4 9" id="KW-0645">Protease</keyword>
<sequence length="611" mass="68511">MNDTDSQYTFKLFNFELVESSEDCPVPEPRNAHRIVCNSKSLYLYGGYNPKAANDGYQELWEFNFCTKRWRMFDITGNFPEEVISCSVLRRKDKLVVYGGTGVPFAFKCSNKLYTIKLDEEVRISSLVVHGKKPKRQYGQSVVMHKNMLYTVGGTDCFSYNCDVHRVNLNKHSRVWKQLYSKTETAQQCNGVYHPIGRYRHELAFDGKNIYMIGGGTAISSFDLVDIPIFNTRTRKWKQIKAKPDPTNNYPANRRCHALAQMKTADDVHVFVLGGYENNEEAFNDLWRLELSTLQWTLLARNVLPKSPYFHSVALTREGKLYVFGGMEGGTTLRRNNKLFSAWVRIPTLAEIAWEAFLHYFPDIARTNKINRLQLPNHASQNKIVGGTDAESGAFPYQVSLRRRGRHFCGGSIIGDRWILTAAHCIYKQSTKGFTVVAGSNLLDSGGASYNVEELIPHEEYDPKTIANDIGLIELHSPIAFNAGVSKIELSEENVAGDVELVLTGWGMTKYPGASPNKLQTIKLVSITNDKCAKEHQDEGDVTETNICTFTKEGEGACKGDSGGPLVASGKQVGVVSWGIPCARGKPDVFTRVHSYLSWISCHTTATLCNL</sequence>
<evidence type="ECO:0000313" key="11">
    <source>
        <dbReference type="EMBL" id="KAB0792628.1"/>
    </source>
</evidence>
<evidence type="ECO:0000313" key="12">
    <source>
        <dbReference type="Proteomes" id="UP000327044"/>
    </source>
</evidence>
<dbReference type="PRINTS" id="PR00722">
    <property type="entry name" value="CHYMOTRYPSIN"/>
</dbReference>
<dbReference type="FunFam" id="2.40.10.10:FF:000047">
    <property type="entry name" value="Trypsin eta"/>
    <property type="match status" value="1"/>
</dbReference>
<dbReference type="InterPro" id="IPR033116">
    <property type="entry name" value="TRYPSIN_SER"/>
</dbReference>
<dbReference type="PANTHER" id="PTHR46428">
    <property type="entry name" value="KELCH DOMAIN-CONTAINING PROTEIN 10"/>
    <property type="match status" value="1"/>
</dbReference>
<dbReference type="InterPro" id="IPR015915">
    <property type="entry name" value="Kelch-typ_b-propeller"/>
</dbReference>
<name>A0A5N4A5T0_PHOPY</name>
<keyword evidence="2" id="KW-0880">Kelch repeat</keyword>
<dbReference type="PROSITE" id="PS50240">
    <property type="entry name" value="TRYPSIN_DOM"/>
    <property type="match status" value="1"/>
</dbReference>
<dbReference type="PANTHER" id="PTHR46428:SF1">
    <property type="entry name" value="KELCH DOMAIN-CONTAINING PROTEIN 10"/>
    <property type="match status" value="1"/>
</dbReference>
<dbReference type="AlphaFoldDB" id="A0A5N4A5T0"/>
<dbReference type="GO" id="GO:0016485">
    <property type="term" value="P:protein processing"/>
    <property type="evidence" value="ECO:0007669"/>
    <property type="project" value="UniProtKB-ARBA"/>
</dbReference>
<dbReference type="InterPro" id="IPR011043">
    <property type="entry name" value="Gal_Oxase/kelch_b-propeller"/>
</dbReference>
<proteinExistence type="predicted"/>
<dbReference type="Gene3D" id="2.120.10.80">
    <property type="entry name" value="Kelch-type beta propeller"/>
    <property type="match status" value="2"/>
</dbReference>
<dbReference type="Gene3D" id="2.40.10.10">
    <property type="entry name" value="Trypsin-like serine proteases"/>
    <property type="match status" value="2"/>
</dbReference>
<comment type="subcellular location">
    <subcellularLocation>
        <location evidence="1">Secreted</location>
    </subcellularLocation>
</comment>
<dbReference type="InterPro" id="IPR043504">
    <property type="entry name" value="Peptidase_S1_PA_chymotrypsin"/>
</dbReference>
<dbReference type="Pfam" id="PF24681">
    <property type="entry name" value="Kelch_KLHDC2_KLHL20_DRC7"/>
    <property type="match status" value="1"/>
</dbReference>
<dbReference type="SMART" id="SM00020">
    <property type="entry name" value="Tryp_SPc"/>
    <property type="match status" value="1"/>
</dbReference>
<evidence type="ECO:0000256" key="6">
    <source>
        <dbReference type="ARBA" id="ARBA00022801"/>
    </source>
</evidence>
<evidence type="ECO:0000256" key="1">
    <source>
        <dbReference type="ARBA" id="ARBA00004613"/>
    </source>
</evidence>
<keyword evidence="8" id="KW-1015">Disulfide bond</keyword>
<keyword evidence="5" id="KW-0677">Repeat</keyword>
<evidence type="ECO:0000256" key="3">
    <source>
        <dbReference type="ARBA" id="ARBA00022525"/>
    </source>
</evidence>
<keyword evidence="3" id="KW-0964">Secreted</keyword>
<gene>
    <name evidence="11" type="ORF">PPYR_14587</name>
</gene>
<keyword evidence="7 9" id="KW-0720">Serine protease</keyword>
<dbReference type="Pfam" id="PF00089">
    <property type="entry name" value="Trypsin"/>
    <property type="match status" value="1"/>
</dbReference>
<dbReference type="InParanoid" id="A0A5N4A5T0"/>
<dbReference type="PROSITE" id="PS00134">
    <property type="entry name" value="TRYPSIN_HIS"/>
    <property type="match status" value="1"/>
</dbReference>
<dbReference type="SUPFAM" id="SSF50965">
    <property type="entry name" value="Galactose oxidase, central domain"/>
    <property type="match status" value="1"/>
</dbReference>
<dbReference type="SUPFAM" id="SSF50494">
    <property type="entry name" value="Trypsin-like serine proteases"/>
    <property type="match status" value="1"/>
</dbReference>
<dbReference type="EMBL" id="VVIM01000010">
    <property type="protein sequence ID" value="KAB0792628.1"/>
    <property type="molecule type" value="Genomic_DNA"/>
</dbReference>
<organism evidence="11 12">
    <name type="scientific">Photinus pyralis</name>
    <name type="common">Common eastern firefly</name>
    <name type="synonym">Lampyris pyralis</name>
    <dbReference type="NCBI Taxonomy" id="7054"/>
    <lineage>
        <taxon>Eukaryota</taxon>
        <taxon>Metazoa</taxon>
        <taxon>Ecdysozoa</taxon>
        <taxon>Arthropoda</taxon>
        <taxon>Hexapoda</taxon>
        <taxon>Insecta</taxon>
        <taxon>Pterygota</taxon>
        <taxon>Neoptera</taxon>
        <taxon>Endopterygota</taxon>
        <taxon>Coleoptera</taxon>
        <taxon>Polyphaga</taxon>
        <taxon>Elateriformia</taxon>
        <taxon>Elateroidea</taxon>
        <taxon>Lampyridae</taxon>
        <taxon>Lampyrinae</taxon>
        <taxon>Photinus</taxon>
    </lineage>
</organism>
<keyword evidence="12" id="KW-1185">Reference proteome</keyword>
<reference evidence="11 12" key="1">
    <citation type="journal article" date="2018" name="Elife">
        <title>Firefly genomes illuminate parallel origins of bioluminescence in beetles.</title>
        <authorList>
            <person name="Fallon T.R."/>
            <person name="Lower S.E."/>
            <person name="Chang C.H."/>
            <person name="Bessho-Uehara M."/>
            <person name="Martin G.J."/>
            <person name="Bewick A.J."/>
            <person name="Behringer M."/>
            <person name="Debat H.J."/>
            <person name="Wong I."/>
            <person name="Day J.C."/>
            <person name="Suvorov A."/>
            <person name="Silva C.J."/>
            <person name="Stanger-Hall K.F."/>
            <person name="Hall D.W."/>
            <person name="Schmitz R.J."/>
            <person name="Nelson D.R."/>
            <person name="Lewis S.M."/>
            <person name="Shigenobu S."/>
            <person name="Bybee S.M."/>
            <person name="Larracuente A.M."/>
            <person name="Oba Y."/>
            <person name="Weng J.K."/>
        </authorList>
    </citation>
    <scope>NUCLEOTIDE SEQUENCE [LARGE SCALE GENOMIC DNA]</scope>
    <source>
        <strain evidence="11">1611_PpyrPB1</strain>
        <tissue evidence="11">Whole body</tissue>
    </source>
</reference>
<dbReference type="PROSITE" id="PS00135">
    <property type="entry name" value="TRYPSIN_SER"/>
    <property type="match status" value="1"/>
</dbReference>
<evidence type="ECO:0000256" key="2">
    <source>
        <dbReference type="ARBA" id="ARBA00022441"/>
    </source>
</evidence>
<accession>A0A5N4A5T0</accession>
<dbReference type="GO" id="GO:0032874">
    <property type="term" value="P:positive regulation of stress-activated MAPK cascade"/>
    <property type="evidence" value="ECO:0007669"/>
    <property type="project" value="TreeGrafter"/>
</dbReference>
<keyword evidence="6 9" id="KW-0378">Hydrolase</keyword>
<dbReference type="Proteomes" id="UP000327044">
    <property type="component" value="Unassembled WGS sequence"/>
</dbReference>
<feature type="domain" description="Peptidase S1" evidence="10">
    <location>
        <begin position="384"/>
        <end position="605"/>
    </location>
</feature>
<dbReference type="InterPro" id="IPR018114">
    <property type="entry name" value="TRYPSIN_HIS"/>
</dbReference>
<evidence type="ECO:0000256" key="4">
    <source>
        <dbReference type="ARBA" id="ARBA00022670"/>
    </source>
</evidence>
<evidence type="ECO:0000259" key="10">
    <source>
        <dbReference type="PROSITE" id="PS50240"/>
    </source>
</evidence>
<evidence type="ECO:0000256" key="5">
    <source>
        <dbReference type="ARBA" id="ARBA00022737"/>
    </source>
</evidence>
<dbReference type="CDD" id="cd00190">
    <property type="entry name" value="Tryp_SPc"/>
    <property type="match status" value="1"/>
</dbReference>
<comment type="caution">
    <text evidence="11">The sequence shown here is derived from an EMBL/GenBank/DDBJ whole genome shotgun (WGS) entry which is preliminary data.</text>
</comment>
<dbReference type="GO" id="GO:0004252">
    <property type="term" value="F:serine-type endopeptidase activity"/>
    <property type="evidence" value="ECO:0007669"/>
    <property type="project" value="InterPro"/>
</dbReference>
<evidence type="ECO:0000256" key="7">
    <source>
        <dbReference type="ARBA" id="ARBA00022825"/>
    </source>
</evidence>
<dbReference type="GO" id="GO:0005576">
    <property type="term" value="C:extracellular region"/>
    <property type="evidence" value="ECO:0007669"/>
    <property type="project" value="UniProtKB-SubCell"/>
</dbReference>
<dbReference type="InterPro" id="IPR052125">
    <property type="entry name" value="KLHDC10"/>
</dbReference>
<dbReference type="SUPFAM" id="SSF117281">
    <property type="entry name" value="Kelch motif"/>
    <property type="match status" value="1"/>
</dbReference>
<protein>
    <recommendedName>
        <fullName evidence="10">Peptidase S1 domain-containing protein</fullName>
    </recommendedName>
</protein>
<dbReference type="InterPro" id="IPR001314">
    <property type="entry name" value="Peptidase_S1A"/>
</dbReference>